<feature type="transmembrane region" description="Helical" evidence="1">
    <location>
        <begin position="54"/>
        <end position="76"/>
    </location>
</feature>
<reference evidence="2 3" key="1">
    <citation type="submission" date="2018-11" db="EMBL/GenBank/DDBJ databases">
        <title>Sequencing the genomes of 1000 actinobacteria strains.</title>
        <authorList>
            <person name="Klenk H.-P."/>
        </authorList>
    </citation>
    <scope>NUCLEOTIDE SEQUENCE [LARGE SCALE GENOMIC DNA]</scope>
    <source>
        <strain evidence="2 3">DSM 14012</strain>
    </source>
</reference>
<dbReference type="AlphaFoldDB" id="A0A3N2C7M1"/>
<comment type="caution">
    <text evidence="2">The sequence shown here is derived from an EMBL/GenBank/DDBJ whole genome shotgun (WGS) entry which is preliminary data.</text>
</comment>
<dbReference type="RefSeq" id="WP_064295426.1">
    <property type="nucleotide sequence ID" value="NZ_FXAP01000002.1"/>
</dbReference>
<gene>
    <name evidence="2" type="ORF">EDD42_3623</name>
</gene>
<evidence type="ECO:0000313" key="3">
    <source>
        <dbReference type="Proteomes" id="UP000266915"/>
    </source>
</evidence>
<sequence>MTSQLPPMPQPLLVQIGNIRVTEDVIMTPAGTWPLADVNVTSSDQTSTTTHTPAWAIVLVIVLIWFFFLSLLFLFAKERRVSGFVSVNVQAGPYTYTEQVPISTDFARHDTMNRVGYTQSLIGQARHRAIANRAAESSRHPEVR</sequence>
<proteinExistence type="predicted"/>
<keyword evidence="1" id="KW-1133">Transmembrane helix</keyword>
<dbReference type="Proteomes" id="UP000266915">
    <property type="component" value="Unassembled WGS sequence"/>
</dbReference>
<keyword evidence="1" id="KW-0472">Membrane</keyword>
<accession>A0A3N2C7M1</accession>
<protein>
    <submittedName>
        <fullName evidence="2">Uncharacterized protein</fullName>
    </submittedName>
</protein>
<dbReference type="EMBL" id="RKHL01000001">
    <property type="protein sequence ID" value="ROR83511.1"/>
    <property type="molecule type" value="Genomic_DNA"/>
</dbReference>
<keyword evidence="1" id="KW-0812">Transmembrane</keyword>
<organism evidence="2 3">
    <name type="scientific">Plantibacter flavus</name>
    <dbReference type="NCBI Taxonomy" id="150123"/>
    <lineage>
        <taxon>Bacteria</taxon>
        <taxon>Bacillati</taxon>
        <taxon>Actinomycetota</taxon>
        <taxon>Actinomycetes</taxon>
        <taxon>Micrococcales</taxon>
        <taxon>Microbacteriaceae</taxon>
        <taxon>Plantibacter</taxon>
    </lineage>
</organism>
<keyword evidence="3" id="KW-1185">Reference proteome</keyword>
<name>A0A3N2C7M1_9MICO</name>
<evidence type="ECO:0000313" key="2">
    <source>
        <dbReference type="EMBL" id="ROR83511.1"/>
    </source>
</evidence>
<evidence type="ECO:0000256" key="1">
    <source>
        <dbReference type="SAM" id="Phobius"/>
    </source>
</evidence>